<name>A0ABY7YQR3_9HYPH</name>
<dbReference type="EMBL" id="CP118246">
    <property type="protein sequence ID" value="WDR03537.1"/>
    <property type="molecule type" value="Genomic_DNA"/>
</dbReference>
<dbReference type="InterPro" id="IPR001173">
    <property type="entry name" value="Glyco_trans_2-like"/>
</dbReference>
<dbReference type="InterPro" id="IPR029044">
    <property type="entry name" value="Nucleotide-diphossugar_trans"/>
</dbReference>
<dbReference type="SUPFAM" id="SSF53448">
    <property type="entry name" value="Nucleotide-diphospho-sugar transferases"/>
    <property type="match status" value="1"/>
</dbReference>
<dbReference type="PANTHER" id="PTHR43685:SF11">
    <property type="entry name" value="GLYCOSYLTRANSFERASE TAGX-RELATED"/>
    <property type="match status" value="1"/>
</dbReference>
<accession>A0ABY7YQR3</accession>
<evidence type="ECO:0000313" key="3">
    <source>
        <dbReference type="Proteomes" id="UP001220530"/>
    </source>
</evidence>
<dbReference type="PANTHER" id="PTHR43685">
    <property type="entry name" value="GLYCOSYLTRANSFERASE"/>
    <property type="match status" value="1"/>
</dbReference>
<dbReference type="Pfam" id="PF00535">
    <property type="entry name" value="Glycos_transf_2"/>
    <property type="match status" value="1"/>
</dbReference>
<dbReference type="InterPro" id="IPR050834">
    <property type="entry name" value="Glycosyltransf_2"/>
</dbReference>
<dbReference type="Proteomes" id="UP001220530">
    <property type="component" value="Chromosome"/>
</dbReference>
<sequence length="401" mass="44115">MCSNRPDAGRSSAPLISVVMANYQAGAKIVPAIESVLRQTIGKLELIVCDDASTDNSVGLVERFVQSDTRVRLIRAKANSGPARCRNRGFEAARGRWIAIVDSDDIIHHERLERLVAAANQHGAAIVADDLLHFYEDGSPATLLLDRQRTCLFEVEPEQWIRSGFDGTAPLGYLKPLIRADVLGDFRYDESLRIGEDYDLVLRLLLGGTKMIVVPEPFYLYRRHRGSISHRLSPADLEAMISSQNAMVDRLSDLPWPLVIAFAVRHAKLKQSLQFEHLVQAIKGRKPVQALSLMLAAPPLVGLLLRSFVEGRLPKNTAGYQPIHDPLALKPDDVPAYHPIQTANWAEPRPRQAWVDLANVGRGRPIVVVCTGRAAHYAAGFIPLACVQASDSSTNALAPVT</sequence>
<proteinExistence type="predicted"/>
<keyword evidence="3" id="KW-1185">Reference proteome</keyword>
<dbReference type="Gene3D" id="3.90.550.10">
    <property type="entry name" value="Spore Coat Polysaccharide Biosynthesis Protein SpsA, Chain A"/>
    <property type="match status" value="1"/>
</dbReference>
<feature type="domain" description="Glycosyltransferase 2-like" evidence="1">
    <location>
        <begin position="17"/>
        <end position="143"/>
    </location>
</feature>
<evidence type="ECO:0000259" key="1">
    <source>
        <dbReference type="Pfam" id="PF00535"/>
    </source>
</evidence>
<evidence type="ECO:0000313" key="2">
    <source>
        <dbReference type="EMBL" id="WDR03537.1"/>
    </source>
</evidence>
<dbReference type="RefSeq" id="WP_282219929.1">
    <property type="nucleotide sequence ID" value="NZ_CP118246.1"/>
</dbReference>
<organism evidence="2 3">
    <name type="scientific">Devosia algicola</name>
    <dbReference type="NCBI Taxonomy" id="3026418"/>
    <lineage>
        <taxon>Bacteria</taxon>
        <taxon>Pseudomonadati</taxon>
        <taxon>Pseudomonadota</taxon>
        <taxon>Alphaproteobacteria</taxon>
        <taxon>Hyphomicrobiales</taxon>
        <taxon>Devosiaceae</taxon>
        <taxon>Devosia</taxon>
    </lineage>
</organism>
<reference evidence="2 3" key="1">
    <citation type="submission" date="2023-02" db="EMBL/GenBank/DDBJ databases">
        <title>Devosia algicola sp. nov., isolated from the phycosphere of marine algae.</title>
        <authorList>
            <person name="Kim J.M."/>
            <person name="Lee J.K."/>
            <person name="Choi B.J."/>
            <person name="Bayburt H."/>
            <person name="Jeon C.O."/>
        </authorList>
    </citation>
    <scope>NUCLEOTIDE SEQUENCE [LARGE SCALE GENOMIC DNA]</scope>
    <source>
        <strain evidence="2 3">G20-9</strain>
    </source>
</reference>
<gene>
    <name evidence="2" type="ORF">PSQ19_05450</name>
</gene>
<protein>
    <submittedName>
        <fullName evidence="2">Glycosyltransferase family 2 protein</fullName>
    </submittedName>
</protein>